<organism evidence="9 10">
    <name type="scientific">Leifsonia shinshuensis</name>
    <dbReference type="NCBI Taxonomy" id="150026"/>
    <lineage>
        <taxon>Bacteria</taxon>
        <taxon>Bacillati</taxon>
        <taxon>Actinomycetota</taxon>
        <taxon>Actinomycetes</taxon>
        <taxon>Micrococcales</taxon>
        <taxon>Microbacteriaceae</taxon>
        <taxon>Leifsonia</taxon>
    </lineage>
</organism>
<keyword evidence="4 7" id="KW-0812">Transmembrane</keyword>
<reference evidence="10" key="1">
    <citation type="submission" date="2019-09" db="EMBL/GenBank/DDBJ databases">
        <title>Antimicrobial potential of Antarctic Bacteria.</title>
        <authorList>
            <person name="Benaud N."/>
            <person name="Edwards R.J."/>
            <person name="Ferrari B.C."/>
        </authorList>
    </citation>
    <scope>NUCLEOTIDE SEQUENCE [LARGE SCALE GENOMIC DNA]</scope>
    <source>
        <strain evidence="10">INR9</strain>
    </source>
</reference>
<evidence type="ECO:0000256" key="5">
    <source>
        <dbReference type="ARBA" id="ARBA00022989"/>
    </source>
</evidence>
<dbReference type="EMBL" id="CP043641">
    <property type="protein sequence ID" value="QNE34253.1"/>
    <property type="molecule type" value="Genomic_DNA"/>
</dbReference>
<dbReference type="AlphaFoldDB" id="A0A7G6Y6Y8"/>
<keyword evidence="3" id="KW-1003">Cell membrane</keyword>
<dbReference type="Pfam" id="PF03458">
    <property type="entry name" value="Gly_transporter"/>
    <property type="match status" value="2"/>
</dbReference>
<evidence type="ECO:0000256" key="1">
    <source>
        <dbReference type="ARBA" id="ARBA00004651"/>
    </source>
</evidence>
<feature type="transmembrane region" description="Helical" evidence="7">
    <location>
        <begin position="71"/>
        <end position="90"/>
    </location>
</feature>
<dbReference type="GO" id="GO:0005886">
    <property type="term" value="C:plasma membrane"/>
    <property type="evidence" value="ECO:0007669"/>
    <property type="project" value="UniProtKB-SubCell"/>
</dbReference>
<evidence type="ECO:0000313" key="9">
    <source>
        <dbReference type="EMBL" id="QNE34253.1"/>
    </source>
</evidence>
<keyword evidence="5 7" id="KW-1133">Transmembrane helix</keyword>
<evidence type="ECO:0000256" key="6">
    <source>
        <dbReference type="ARBA" id="ARBA00023136"/>
    </source>
</evidence>
<sequence length="259" mass="27398">MTSAAFTIPLWGDLVAVGVGSLQGAMFASGFRDRRLDLLGVAIIGVATGLGGGLLRDLLLNVTPVALQSNWYLPATVVAALLGMLLVRLFRRLDPIITFLDALTIGLFGAIGATKALALGLPEVPAVFVGVVSAVGGSILRDVLLNLPIALMHVGSLYAVAAGAGTIVLVILVDLKVPFAVAVLVCVVVTLVIRLLAVRFGWSLPEQRELGRLRAPRWMAFGFGRRPSDERTIERTDTGAIPRYRIQDKPADNGGDLRA</sequence>
<proteinExistence type="inferred from homology"/>
<gene>
    <name evidence="9" type="ORF">F1C12_03280</name>
</gene>
<dbReference type="InterPro" id="IPR005115">
    <property type="entry name" value="Gly_transporter"/>
</dbReference>
<comment type="similarity">
    <text evidence="2">Belongs to the UPF0126 family.</text>
</comment>
<evidence type="ECO:0000256" key="3">
    <source>
        <dbReference type="ARBA" id="ARBA00022475"/>
    </source>
</evidence>
<dbReference type="Proteomes" id="UP000515511">
    <property type="component" value="Chromosome"/>
</dbReference>
<comment type="subcellular location">
    <subcellularLocation>
        <location evidence="1">Cell membrane</location>
        <topology evidence="1">Multi-pass membrane protein</topology>
    </subcellularLocation>
</comment>
<evidence type="ECO:0000256" key="4">
    <source>
        <dbReference type="ARBA" id="ARBA00022692"/>
    </source>
</evidence>
<feature type="transmembrane region" description="Helical" evidence="7">
    <location>
        <begin position="97"/>
        <end position="118"/>
    </location>
</feature>
<feature type="transmembrane region" description="Helical" evidence="7">
    <location>
        <begin position="6"/>
        <end position="26"/>
    </location>
</feature>
<evidence type="ECO:0000256" key="7">
    <source>
        <dbReference type="SAM" id="Phobius"/>
    </source>
</evidence>
<protein>
    <recommendedName>
        <fullName evidence="8">Glycine transporter domain-containing protein</fullName>
    </recommendedName>
</protein>
<feature type="domain" description="Glycine transporter" evidence="8">
    <location>
        <begin position="99"/>
        <end position="172"/>
    </location>
</feature>
<feature type="transmembrane region" description="Helical" evidence="7">
    <location>
        <begin position="156"/>
        <end position="173"/>
    </location>
</feature>
<feature type="transmembrane region" description="Helical" evidence="7">
    <location>
        <begin position="124"/>
        <end position="144"/>
    </location>
</feature>
<evidence type="ECO:0000256" key="2">
    <source>
        <dbReference type="ARBA" id="ARBA00008193"/>
    </source>
</evidence>
<accession>A0A7G6Y6Y8</accession>
<evidence type="ECO:0000259" key="8">
    <source>
        <dbReference type="Pfam" id="PF03458"/>
    </source>
</evidence>
<name>A0A7G6Y6Y8_9MICO</name>
<dbReference type="RefSeq" id="WP_185277421.1">
    <property type="nucleotide sequence ID" value="NZ_CP043641.1"/>
</dbReference>
<feature type="transmembrane region" description="Helical" evidence="7">
    <location>
        <begin position="38"/>
        <end position="59"/>
    </location>
</feature>
<dbReference type="PANTHER" id="PTHR30506">
    <property type="entry name" value="INNER MEMBRANE PROTEIN"/>
    <property type="match status" value="1"/>
</dbReference>
<dbReference type="PANTHER" id="PTHR30506:SF3">
    <property type="entry name" value="UPF0126 INNER MEMBRANE PROTEIN YADS-RELATED"/>
    <property type="match status" value="1"/>
</dbReference>
<feature type="transmembrane region" description="Helical" evidence="7">
    <location>
        <begin position="179"/>
        <end position="202"/>
    </location>
</feature>
<keyword evidence="6 7" id="KW-0472">Membrane</keyword>
<feature type="domain" description="Glycine transporter" evidence="8">
    <location>
        <begin position="11"/>
        <end position="86"/>
    </location>
</feature>
<dbReference type="KEGG" id="lse:F1C12_03280"/>
<evidence type="ECO:0000313" key="10">
    <source>
        <dbReference type="Proteomes" id="UP000515511"/>
    </source>
</evidence>